<reference evidence="5" key="2">
    <citation type="submission" date="2016-04" db="UniProtKB">
        <authorList>
            <consortium name="EnsemblMetazoa"/>
        </authorList>
    </citation>
    <scope>IDENTIFICATION</scope>
</reference>
<dbReference type="STRING" id="12957.A0A158NB05"/>
<keyword evidence="6" id="KW-1185">Reference proteome</keyword>
<accession>A0A158NB05</accession>
<gene>
    <name evidence="5" type="primary">105617770</name>
</gene>
<proteinExistence type="inferred from homology"/>
<dbReference type="GO" id="GO:0007623">
    <property type="term" value="P:circadian rhythm"/>
    <property type="evidence" value="ECO:0007669"/>
    <property type="project" value="UniProtKB-ARBA"/>
</dbReference>
<dbReference type="FunFam" id="3.15.10.30:FF:000001">
    <property type="entry name" value="Takeout-like protein 1"/>
    <property type="match status" value="1"/>
</dbReference>
<evidence type="ECO:0000256" key="4">
    <source>
        <dbReference type="SAM" id="SignalP"/>
    </source>
</evidence>
<sequence length="248" mass="28062">MYTSIIYICMACALLTVAFAEIPSFIKICNRKDPEINNCVLNSIEQLRSKLKTGIPELEVPAIEPLTLKHIRLLRGPQAARLDVNLTNIQIFGPSTFKIRDLKIDPENVFITFKIGFDKLDFKGKYQINAQILLLNIVGEGDLTGIFLDYDSDCLMKSQKIVKNNKTYVNFEKMKIKIKINKAVLNFNNLFGGDSILGSASNEILNANSDFLIDEIRPILEDSLSDLFTKIANKITLKFTYDDLFPND</sequence>
<dbReference type="GO" id="GO:0005615">
    <property type="term" value="C:extracellular space"/>
    <property type="evidence" value="ECO:0007669"/>
    <property type="project" value="TreeGrafter"/>
</dbReference>
<dbReference type="AlphaFoldDB" id="A0A158NB05"/>
<dbReference type="EMBL" id="ADTU01010721">
    <property type="status" value="NOT_ANNOTATED_CDS"/>
    <property type="molecule type" value="Genomic_DNA"/>
</dbReference>
<dbReference type="InterPro" id="IPR038606">
    <property type="entry name" value="To_sf"/>
</dbReference>
<dbReference type="Pfam" id="PF06585">
    <property type="entry name" value="JHBP"/>
    <property type="match status" value="1"/>
</dbReference>
<feature type="chain" id="PRO_5007628887" evidence="4">
    <location>
        <begin position="21"/>
        <end position="248"/>
    </location>
</feature>
<dbReference type="SMART" id="SM00700">
    <property type="entry name" value="JHBP"/>
    <property type="match status" value="1"/>
</dbReference>
<evidence type="ECO:0000256" key="2">
    <source>
        <dbReference type="ARBA" id="ARBA00023108"/>
    </source>
</evidence>
<keyword evidence="2" id="KW-0090">Biological rhythms</keyword>
<dbReference type="PANTHER" id="PTHR11008:SF39">
    <property type="entry name" value="CIRCADIAN CLOCK-CONTROLLED PROTEIN-LIKE PROTEIN"/>
    <property type="match status" value="1"/>
</dbReference>
<dbReference type="KEGG" id="acep:105617770"/>
<dbReference type="Gene3D" id="3.15.10.30">
    <property type="entry name" value="Haemolymph juvenile hormone binding protein"/>
    <property type="match status" value="1"/>
</dbReference>
<dbReference type="PANTHER" id="PTHR11008">
    <property type="entry name" value="PROTEIN TAKEOUT-LIKE PROTEIN"/>
    <property type="match status" value="1"/>
</dbReference>
<dbReference type="InterPro" id="IPR010562">
    <property type="entry name" value="Haemolymph_juvenile_hormone-bd"/>
</dbReference>
<dbReference type="Proteomes" id="UP000005205">
    <property type="component" value="Unassembled WGS sequence"/>
</dbReference>
<dbReference type="EnsemblMetazoa" id="XM_012199323.1">
    <property type="protein sequence ID" value="XP_012054713.1"/>
    <property type="gene ID" value="LOC105617770"/>
</dbReference>
<evidence type="ECO:0000313" key="5">
    <source>
        <dbReference type="EnsemblMetazoa" id="XP_012054713.1"/>
    </source>
</evidence>
<dbReference type="eggNOG" id="ENOG502S3EM">
    <property type="taxonomic scope" value="Eukaryota"/>
</dbReference>
<feature type="signal peptide" evidence="4">
    <location>
        <begin position="1"/>
        <end position="20"/>
    </location>
</feature>
<organism evidence="5 6">
    <name type="scientific">Atta cephalotes</name>
    <name type="common">Leafcutter ant</name>
    <dbReference type="NCBI Taxonomy" id="12957"/>
    <lineage>
        <taxon>Eukaryota</taxon>
        <taxon>Metazoa</taxon>
        <taxon>Ecdysozoa</taxon>
        <taxon>Arthropoda</taxon>
        <taxon>Hexapoda</taxon>
        <taxon>Insecta</taxon>
        <taxon>Pterygota</taxon>
        <taxon>Neoptera</taxon>
        <taxon>Endopterygota</taxon>
        <taxon>Hymenoptera</taxon>
        <taxon>Apocrita</taxon>
        <taxon>Aculeata</taxon>
        <taxon>Formicoidea</taxon>
        <taxon>Formicidae</taxon>
        <taxon>Myrmicinae</taxon>
        <taxon>Atta</taxon>
    </lineage>
</organism>
<dbReference type="EMBL" id="ADTU01010722">
    <property type="status" value="NOT_ANNOTATED_CDS"/>
    <property type="molecule type" value="Genomic_DNA"/>
</dbReference>
<dbReference type="OrthoDB" id="8179031at2759"/>
<evidence type="ECO:0000256" key="1">
    <source>
        <dbReference type="ARBA" id="ARBA00022729"/>
    </source>
</evidence>
<keyword evidence="1 4" id="KW-0732">Signal</keyword>
<name>A0A158NB05_ATTCE</name>
<protein>
    <submittedName>
        <fullName evidence="5">Uncharacterized protein</fullName>
    </submittedName>
</protein>
<comment type="similarity">
    <text evidence="3">Belongs to the TO family.</text>
</comment>
<evidence type="ECO:0000313" key="6">
    <source>
        <dbReference type="Proteomes" id="UP000005205"/>
    </source>
</evidence>
<dbReference type="InParanoid" id="A0A158NB05"/>
<reference evidence="6" key="1">
    <citation type="journal article" date="2011" name="PLoS Genet.">
        <title>The genome sequence of the leaf-cutter ant Atta cephalotes reveals insights into its obligate symbiotic lifestyle.</title>
        <authorList>
            <person name="Suen G."/>
            <person name="Teiling C."/>
            <person name="Li L."/>
            <person name="Holt C."/>
            <person name="Abouheif E."/>
            <person name="Bornberg-Bauer E."/>
            <person name="Bouffard P."/>
            <person name="Caldera E.J."/>
            <person name="Cash E."/>
            <person name="Cavanaugh A."/>
            <person name="Denas O."/>
            <person name="Elhaik E."/>
            <person name="Fave M.J."/>
            <person name="Gadau J."/>
            <person name="Gibson J.D."/>
            <person name="Graur D."/>
            <person name="Grubbs K.J."/>
            <person name="Hagen D.E."/>
            <person name="Harkins T.T."/>
            <person name="Helmkampf M."/>
            <person name="Hu H."/>
            <person name="Johnson B.R."/>
            <person name="Kim J."/>
            <person name="Marsh S.E."/>
            <person name="Moeller J.A."/>
            <person name="Munoz-Torres M.C."/>
            <person name="Murphy M.C."/>
            <person name="Naughton M.C."/>
            <person name="Nigam S."/>
            <person name="Overson R."/>
            <person name="Rajakumar R."/>
            <person name="Reese J.T."/>
            <person name="Scott J.J."/>
            <person name="Smith C.R."/>
            <person name="Tao S."/>
            <person name="Tsutsui N.D."/>
            <person name="Viljakainen L."/>
            <person name="Wissler L."/>
            <person name="Yandell M.D."/>
            <person name="Zimmer F."/>
            <person name="Taylor J."/>
            <person name="Slater S.C."/>
            <person name="Clifton S.W."/>
            <person name="Warren W.C."/>
            <person name="Elsik C.G."/>
            <person name="Smith C.D."/>
            <person name="Weinstock G.M."/>
            <person name="Gerardo N.M."/>
            <person name="Currie C.R."/>
        </authorList>
    </citation>
    <scope>NUCLEOTIDE SEQUENCE [LARGE SCALE GENOMIC DNA]</scope>
</reference>
<evidence type="ECO:0000256" key="3">
    <source>
        <dbReference type="ARBA" id="ARBA00060902"/>
    </source>
</evidence>